<proteinExistence type="predicted"/>
<dbReference type="CDD" id="cd03139">
    <property type="entry name" value="GATase1_PfpI_2"/>
    <property type="match status" value="1"/>
</dbReference>
<dbReference type="Gene3D" id="3.40.50.880">
    <property type="match status" value="1"/>
</dbReference>
<dbReference type="InterPro" id="IPR002818">
    <property type="entry name" value="DJ-1/PfpI"/>
</dbReference>
<feature type="domain" description="DJ-1/PfpI" evidence="1">
    <location>
        <begin position="41"/>
        <end position="201"/>
    </location>
</feature>
<evidence type="ECO:0000313" key="2">
    <source>
        <dbReference type="EMBL" id="MFC5396162.1"/>
    </source>
</evidence>
<dbReference type="Pfam" id="PF01965">
    <property type="entry name" value="DJ-1_PfpI"/>
    <property type="match status" value="1"/>
</dbReference>
<keyword evidence="2" id="KW-0456">Lyase</keyword>
<dbReference type="Proteomes" id="UP001596104">
    <property type="component" value="Unassembled WGS sequence"/>
</dbReference>
<evidence type="ECO:0000259" key="1">
    <source>
        <dbReference type="Pfam" id="PF01965"/>
    </source>
</evidence>
<accession>A0ABW0HHS6</accession>
<dbReference type="EC" id="4.2.1.-" evidence="2"/>
<name>A0ABW0HHS6_9HYPH</name>
<comment type="caution">
    <text evidence="2">The sequence shown here is derived from an EMBL/GenBank/DDBJ whole genome shotgun (WGS) entry which is preliminary data.</text>
</comment>
<gene>
    <name evidence="2" type="ORF">ACFPPC_26330</name>
</gene>
<dbReference type="InterPro" id="IPR029062">
    <property type="entry name" value="Class_I_gatase-like"/>
</dbReference>
<dbReference type="PANTHER" id="PTHR43130:SF2">
    <property type="entry name" value="DJ-1_PFPI DOMAIN-CONTAINING PROTEIN"/>
    <property type="match status" value="1"/>
</dbReference>
<dbReference type="SUPFAM" id="SSF52317">
    <property type="entry name" value="Class I glutamine amidotransferase-like"/>
    <property type="match status" value="1"/>
</dbReference>
<dbReference type="RefSeq" id="WP_377012491.1">
    <property type="nucleotide sequence ID" value="NZ_JBHSLV010000072.1"/>
</dbReference>
<dbReference type="EMBL" id="JBHSLV010000072">
    <property type="protein sequence ID" value="MFC5396162.1"/>
    <property type="molecule type" value="Genomic_DNA"/>
</dbReference>
<reference evidence="3" key="1">
    <citation type="journal article" date="2019" name="Int. J. Syst. Evol. Microbiol.">
        <title>The Global Catalogue of Microorganisms (GCM) 10K type strain sequencing project: providing services to taxonomists for standard genome sequencing and annotation.</title>
        <authorList>
            <consortium name="The Broad Institute Genomics Platform"/>
            <consortium name="The Broad Institute Genome Sequencing Center for Infectious Disease"/>
            <person name="Wu L."/>
            <person name="Ma J."/>
        </authorList>
    </citation>
    <scope>NUCLEOTIDE SEQUENCE [LARGE SCALE GENOMIC DNA]</scope>
    <source>
        <strain evidence="3">CGMCC 1.16326</strain>
    </source>
</reference>
<sequence length="265" mass="28076">MTSEITRRDWTGLAAAGALSGLLAGLPQAALAQPTGTSVPRIAMLVHPDMVMLDLIGPLTVFSLLRAELHLVWKDRQPVANDLGLPVTPSASYADCPADLDVLFIPGGLKGSVALMEDAETLAFLADRGARARYVTAVCTGSLVLGAAGLLKGYRATGHWYVRDLLAAMGASVERSRVVSDRNRITGGGVTAGIDFGLTVAAKLRDEETARLIQLVLEYDPQPPFDAGSPERAGAKLTNDVLARRKPLIDAARRNAELAKTRLSL</sequence>
<dbReference type="PANTHER" id="PTHR43130">
    <property type="entry name" value="ARAC-FAMILY TRANSCRIPTIONAL REGULATOR"/>
    <property type="match status" value="1"/>
</dbReference>
<evidence type="ECO:0000313" key="3">
    <source>
        <dbReference type="Proteomes" id="UP001596104"/>
    </source>
</evidence>
<dbReference type="PROSITE" id="PS51318">
    <property type="entry name" value="TAT"/>
    <property type="match status" value="1"/>
</dbReference>
<dbReference type="GO" id="GO:0016829">
    <property type="term" value="F:lyase activity"/>
    <property type="evidence" value="ECO:0007669"/>
    <property type="project" value="UniProtKB-KW"/>
</dbReference>
<dbReference type="InterPro" id="IPR006311">
    <property type="entry name" value="TAT_signal"/>
</dbReference>
<protein>
    <submittedName>
        <fullName evidence="2">DJ-1/PfpI family protein</fullName>
        <ecNumber evidence="2">4.2.1.-</ecNumber>
    </submittedName>
</protein>
<dbReference type="InterPro" id="IPR052158">
    <property type="entry name" value="INH-QAR"/>
</dbReference>
<keyword evidence="3" id="KW-1185">Reference proteome</keyword>
<organism evidence="2 3">
    <name type="scientific">Bosea vestrisii</name>
    <dbReference type="NCBI Taxonomy" id="151416"/>
    <lineage>
        <taxon>Bacteria</taxon>
        <taxon>Pseudomonadati</taxon>
        <taxon>Pseudomonadota</taxon>
        <taxon>Alphaproteobacteria</taxon>
        <taxon>Hyphomicrobiales</taxon>
        <taxon>Boseaceae</taxon>
        <taxon>Bosea</taxon>
    </lineage>
</organism>